<evidence type="ECO:0000256" key="3">
    <source>
        <dbReference type="ARBA" id="ARBA00023163"/>
    </source>
</evidence>
<dbReference type="EMBL" id="BOVK01000023">
    <property type="protein sequence ID" value="GIQ69045.1"/>
    <property type="molecule type" value="Genomic_DNA"/>
</dbReference>
<dbReference type="AlphaFoldDB" id="A0A8J4M1N7"/>
<evidence type="ECO:0000313" key="6">
    <source>
        <dbReference type="Proteomes" id="UP000677918"/>
    </source>
</evidence>
<reference evidence="5" key="1">
    <citation type="submission" date="2021-04" db="EMBL/GenBank/DDBJ databases">
        <title>Draft genome sequence of Xylanibacillus composti strain K13.</title>
        <authorList>
            <person name="Uke A."/>
            <person name="Chhe C."/>
            <person name="Baramee S."/>
            <person name="Kosugi A."/>
        </authorList>
    </citation>
    <scope>NUCLEOTIDE SEQUENCE</scope>
    <source>
        <strain evidence="5">K13</strain>
    </source>
</reference>
<accession>A0A8J4M1N7</accession>
<sequence>MLDIVRFQGALRELYQQASPSFADIAIQYGYYDQSHLIQHFKRYYGMSPGQICW</sequence>
<organism evidence="5 6">
    <name type="scientific">Xylanibacillus composti</name>
    <dbReference type="NCBI Taxonomy" id="1572762"/>
    <lineage>
        <taxon>Bacteria</taxon>
        <taxon>Bacillati</taxon>
        <taxon>Bacillota</taxon>
        <taxon>Bacilli</taxon>
        <taxon>Bacillales</taxon>
        <taxon>Paenibacillaceae</taxon>
        <taxon>Xylanibacillus</taxon>
    </lineage>
</organism>
<dbReference type="Pfam" id="PF12833">
    <property type="entry name" value="HTH_18"/>
    <property type="match status" value="1"/>
</dbReference>
<dbReference type="PANTHER" id="PTHR46796">
    <property type="entry name" value="HTH-TYPE TRANSCRIPTIONAL ACTIVATOR RHAS-RELATED"/>
    <property type="match status" value="1"/>
</dbReference>
<dbReference type="InterPro" id="IPR009057">
    <property type="entry name" value="Homeodomain-like_sf"/>
</dbReference>
<evidence type="ECO:0000313" key="5">
    <source>
        <dbReference type="EMBL" id="GIQ69045.1"/>
    </source>
</evidence>
<dbReference type="Proteomes" id="UP000677918">
    <property type="component" value="Unassembled WGS sequence"/>
</dbReference>
<dbReference type="Gene3D" id="1.10.10.60">
    <property type="entry name" value="Homeodomain-like"/>
    <property type="match status" value="1"/>
</dbReference>
<dbReference type="PROSITE" id="PS01124">
    <property type="entry name" value="HTH_ARAC_FAMILY_2"/>
    <property type="match status" value="1"/>
</dbReference>
<dbReference type="PANTHER" id="PTHR46796:SF13">
    <property type="entry name" value="HTH-TYPE TRANSCRIPTIONAL ACTIVATOR RHAS"/>
    <property type="match status" value="1"/>
</dbReference>
<name>A0A8J4M1N7_9BACL</name>
<gene>
    <name evidence="5" type="ORF">XYCOK13_18690</name>
</gene>
<dbReference type="SUPFAM" id="SSF46689">
    <property type="entry name" value="Homeodomain-like"/>
    <property type="match status" value="1"/>
</dbReference>
<keyword evidence="3" id="KW-0804">Transcription</keyword>
<evidence type="ECO:0000259" key="4">
    <source>
        <dbReference type="PROSITE" id="PS01124"/>
    </source>
</evidence>
<keyword evidence="6" id="KW-1185">Reference proteome</keyword>
<evidence type="ECO:0000256" key="1">
    <source>
        <dbReference type="ARBA" id="ARBA00023015"/>
    </source>
</evidence>
<dbReference type="GO" id="GO:0043565">
    <property type="term" value="F:sequence-specific DNA binding"/>
    <property type="evidence" value="ECO:0007669"/>
    <property type="project" value="InterPro"/>
</dbReference>
<keyword evidence="1" id="KW-0805">Transcription regulation</keyword>
<keyword evidence="2" id="KW-0238">DNA-binding</keyword>
<dbReference type="GO" id="GO:0003700">
    <property type="term" value="F:DNA-binding transcription factor activity"/>
    <property type="evidence" value="ECO:0007669"/>
    <property type="project" value="InterPro"/>
</dbReference>
<dbReference type="InterPro" id="IPR018060">
    <property type="entry name" value="HTH_AraC"/>
</dbReference>
<feature type="domain" description="HTH araC/xylS-type" evidence="4">
    <location>
        <begin position="1"/>
        <end position="54"/>
    </location>
</feature>
<proteinExistence type="predicted"/>
<protein>
    <recommendedName>
        <fullName evidence="4">HTH araC/xylS-type domain-containing protein</fullName>
    </recommendedName>
</protein>
<evidence type="ECO:0000256" key="2">
    <source>
        <dbReference type="ARBA" id="ARBA00023125"/>
    </source>
</evidence>
<dbReference type="InterPro" id="IPR050204">
    <property type="entry name" value="AraC_XylS_family_regulators"/>
</dbReference>
<comment type="caution">
    <text evidence="5">The sequence shown here is derived from an EMBL/GenBank/DDBJ whole genome shotgun (WGS) entry which is preliminary data.</text>
</comment>